<keyword evidence="2" id="KW-1185">Reference proteome</keyword>
<name>A0A1R4ABG9_BABMR</name>
<gene>
    <name evidence="1" type="ORF">BMR1_03g00861</name>
</gene>
<dbReference type="GeneID" id="24424806"/>
<dbReference type="KEGG" id="bmic:BMR1_03g00861"/>
<proteinExistence type="predicted"/>
<reference evidence="1 2" key="3">
    <citation type="journal article" date="2016" name="Sci. Rep.">
        <title>Genome-wide diversity and gene expression profiling of Babesia microti isolates identify polymorphic genes that mediate host-pathogen interactions.</title>
        <authorList>
            <person name="Silva J.C."/>
            <person name="Cornillot E."/>
            <person name="McCracken C."/>
            <person name="Usmani-Brown S."/>
            <person name="Dwivedi A."/>
            <person name="Ifeonu O.O."/>
            <person name="Crabtree J."/>
            <person name="Gotia H.T."/>
            <person name="Virji A.Z."/>
            <person name="Reynes C."/>
            <person name="Colinge J."/>
            <person name="Kumar V."/>
            <person name="Lawres L."/>
            <person name="Pazzi J.E."/>
            <person name="Pablo J.V."/>
            <person name="Hung C."/>
            <person name="Brancato J."/>
            <person name="Kumari P."/>
            <person name="Orvis J."/>
            <person name="Tretina K."/>
            <person name="Chibucos M."/>
            <person name="Ott S."/>
            <person name="Sadzewicz L."/>
            <person name="Sengamalay N."/>
            <person name="Shetty A.C."/>
            <person name="Su Q."/>
            <person name="Tallon L."/>
            <person name="Fraser C.M."/>
            <person name="Frutos R."/>
            <person name="Molina D.M."/>
            <person name="Krause P.J."/>
            <person name="Ben Mamoun C."/>
        </authorList>
    </citation>
    <scope>NUCLEOTIDE SEQUENCE [LARGE SCALE GENOMIC DNA]</scope>
    <source>
        <strain evidence="1 2">RI</strain>
    </source>
</reference>
<dbReference type="VEuPathDB" id="PiroplasmaDB:BMR1_03g00861"/>
<sequence length="338" mass="39011">MFEFDRGSLNLSQFSLKLKNFHSNSQNVVDEYASIFSQNVAQSNTDFNNVYNQQEISENYNLDTNYENFNFSTADICNTFTEENEIILDKFVPKFSTNIQLYTQTDVQYVHSGSNKSGKGLLDDKLSIEILSCDSNNHSAKVINKKTTVCDSIGENAKKNEKNNNYVCVAPLKYYNKNKCQVIYYCLLCHNHGGITRRSWTRHVKVCHSNKTLHNKNYKNINEGIPIIDGAAANICKTSVLYKSSKDSNGISGTKKSHSNKHISKNSPFIDNLESILNKTLRKMTVMELIRLTTRYCPYLRIRTFDKCRLVECLMTSCNKERVIVTHKHRWRCYVYTR</sequence>
<dbReference type="RefSeq" id="XP_021338461.1">
    <property type="nucleotide sequence ID" value="XM_021481875.1"/>
</dbReference>
<accession>A0A1R4ABG9</accession>
<protein>
    <submittedName>
        <fullName evidence="1">Uncharacterized protein</fullName>
    </submittedName>
</protein>
<reference evidence="1 2" key="1">
    <citation type="journal article" date="2012" name="Nucleic Acids Res.">
        <title>Sequencing of the smallest Apicomplexan genome from the human pathogen Babesia microti.</title>
        <authorList>
            <person name="Cornillot E."/>
            <person name="Hadj-Kaddour K."/>
            <person name="Dassouli A."/>
            <person name="Noel B."/>
            <person name="Ranwez V."/>
            <person name="Vacherie B."/>
            <person name="Augagneur Y."/>
            <person name="Bres V."/>
            <person name="Duclos A."/>
            <person name="Randazzo S."/>
            <person name="Carcy B."/>
            <person name="Debierre-Grockiego F."/>
            <person name="Delbecq S."/>
            <person name="Moubri-Menage K."/>
            <person name="Shams-Eldin H."/>
            <person name="Usmani-Brown S."/>
            <person name="Bringaud F."/>
            <person name="Wincker P."/>
            <person name="Vivares C.P."/>
            <person name="Schwarz R.T."/>
            <person name="Schetters T.P."/>
            <person name="Krause P.J."/>
            <person name="Gorenflot A."/>
            <person name="Berry V."/>
            <person name="Barbe V."/>
            <person name="Ben Mamoun C."/>
        </authorList>
    </citation>
    <scope>NUCLEOTIDE SEQUENCE [LARGE SCALE GENOMIC DNA]</scope>
    <source>
        <strain evidence="1 2">RI</strain>
    </source>
</reference>
<dbReference type="Proteomes" id="UP000002899">
    <property type="component" value="Chromosome III"/>
</dbReference>
<dbReference type="AlphaFoldDB" id="A0A1R4ABG9"/>
<evidence type="ECO:0000313" key="1">
    <source>
        <dbReference type="EMBL" id="SJK86285.1"/>
    </source>
</evidence>
<reference evidence="1 2" key="2">
    <citation type="journal article" date="2013" name="PLoS ONE">
        <title>Whole genome mapping and re-organization of the nuclear and mitochondrial genomes of Babesia microti isolates.</title>
        <authorList>
            <person name="Cornillot E."/>
            <person name="Dassouli A."/>
            <person name="Garg A."/>
            <person name="Pachikara N."/>
            <person name="Randazzo S."/>
            <person name="Depoix D."/>
            <person name="Carcy B."/>
            <person name="Delbecq S."/>
            <person name="Frutos R."/>
            <person name="Silva J.C."/>
            <person name="Sutton R."/>
            <person name="Krause P.J."/>
            <person name="Mamoun C.B."/>
        </authorList>
    </citation>
    <scope>NUCLEOTIDE SEQUENCE [LARGE SCALE GENOMIC DNA]</scope>
    <source>
        <strain evidence="1 2">RI</strain>
    </source>
</reference>
<evidence type="ECO:0000313" key="2">
    <source>
        <dbReference type="Proteomes" id="UP000002899"/>
    </source>
</evidence>
<dbReference type="EMBL" id="LN871598">
    <property type="protein sequence ID" value="SJK86285.1"/>
    <property type="molecule type" value="Genomic_DNA"/>
</dbReference>
<organism evidence="1 2">
    <name type="scientific">Babesia microti (strain RI)</name>
    <dbReference type="NCBI Taxonomy" id="1133968"/>
    <lineage>
        <taxon>Eukaryota</taxon>
        <taxon>Sar</taxon>
        <taxon>Alveolata</taxon>
        <taxon>Apicomplexa</taxon>
        <taxon>Aconoidasida</taxon>
        <taxon>Piroplasmida</taxon>
        <taxon>Babesiidae</taxon>
        <taxon>Babesia</taxon>
    </lineage>
</organism>